<dbReference type="EMBL" id="JADBDY010000001">
    <property type="protein sequence ID" value="MBE1459661.1"/>
    <property type="molecule type" value="Genomic_DNA"/>
</dbReference>
<protein>
    <submittedName>
        <fullName evidence="2">Uncharacterized protein</fullName>
    </submittedName>
</protein>
<comment type="caution">
    <text evidence="2">The sequence shown here is derived from an EMBL/GenBank/DDBJ whole genome shotgun (WGS) entry which is preliminary data.</text>
</comment>
<evidence type="ECO:0000313" key="2">
    <source>
        <dbReference type="EMBL" id="MBE1459661.1"/>
    </source>
</evidence>
<accession>A0ABR9HKV6</accession>
<feature type="region of interest" description="Disordered" evidence="1">
    <location>
        <begin position="139"/>
        <end position="158"/>
    </location>
</feature>
<evidence type="ECO:0000313" key="3">
    <source>
        <dbReference type="Proteomes" id="UP000598217"/>
    </source>
</evidence>
<organism evidence="2 3">
    <name type="scientific">Nocardiopsis terrae</name>
    <dbReference type="NCBI Taxonomy" id="372655"/>
    <lineage>
        <taxon>Bacteria</taxon>
        <taxon>Bacillati</taxon>
        <taxon>Actinomycetota</taxon>
        <taxon>Actinomycetes</taxon>
        <taxon>Streptosporangiales</taxon>
        <taxon>Nocardiopsidaceae</taxon>
        <taxon>Nocardiopsis</taxon>
    </lineage>
</organism>
<proteinExistence type="predicted"/>
<gene>
    <name evidence="2" type="ORF">H4W79_003875</name>
</gene>
<name>A0ABR9HKV6_9ACTN</name>
<dbReference type="Proteomes" id="UP000598217">
    <property type="component" value="Unassembled WGS sequence"/>
</dbReference>
<reference evidence="2 3" key="1">
    <citation type="submission" date="2020-10" db="EMBL/GenBank/DDBJ databases">
        <title>Sequencing the genomes of 1000 actinobacteria strains.</title>
        <authorList>
            <person name="Klenk H.-P."/>
        </authorList>
    </citation>
    <scope>NUCLEOTIDE SEQUENCE [LARGE SCALE GENOMIC DNA]</scope>
    <source>
        <strain evidence="2 3">DSM 45157</strain>
    </source>
</reference>
<keyword evidence="3" id="KW-1185">Reference proteome</keyword>
<feature type="compositionally biased region" description="Basic and acidic residues" evidence="1">
    <location>
        <begin position="139"/>
        <end position="151"/>
    </location>
</feature>
<evidence type="ECO:0000256" key="1">
    <source>
        <dbReference type="SAM" id="MobiDB-lite"/>
    </source>
</evidence>
<dbReference type="RefSeq" id="WP_191274813.1">
    <property type="nucleotide sequence ID" value="NZ_BMXJ01000008.1"/>
</dbReference>
<sequence length="158" mass="17852">MADERCLHELLPDQCGLCKPVPSGLAARVVITAGGSVFHRDTSCEALVEGRNKAFRLGLELHDPVTVPIDRIVHDRPPCIHCFPDYAPPGTRLCWVMDDGTWNRGLLKRWTVRGADGLWRAEVDYVVDRVPREAVLDQRRLRPREPGEQRPRPTVGTR</sequence>